<keyword evidence="2" id="KW-1003">Cell membrane</keyword>
<dbReference type="EMBL" id="CP002028">
    <property type="protein sequence ID" value="ADG82777.1"/>
    <property type="molecule type" value="Genomic_DNA"/>
</dbReference>
<dbReference type="PIRSF" id="PIRSF038958">
    <property type="entry name" value="PG_synth_SpoVB"/>
    <property type="match status" value="1"/>
</dbReference>
<evidence type="ECO:0000256" key="5">
    <source>
        <dbReference type="ARBA" id="ARBA00023136"/>
    </source>
</evidence>
<accession>D5X857</accession>
<reference evidence="7 8" key="1">
    <citation type="submission" date="2010-05" db="EMBL/GenBank/DDBJ databases">
        <title>Complete sequence of Thermincola sp. JR.</title>
        <authorList>
            <consortium name="US DOE Joint Genome Institute"/>
            <person name="Lucas S."/>
            <person name="Copeland A."/>
            <person name="Lapidus A."/>
            <person name="Cheng J.-F."/>
            <person name="Bruce D."/>
            <person name="Goodwin L."/>
            <person name="Pitluck S."/>
            <person name="Chertkov O."/>
            <person name="Detter J.C."/>
            <person name="Han C."/>
            <person name="Tapia R."/>
            <person name="Land M."/>
            <person name="Hauser L."/>
            <person name="Kyrpides N."/>
            <person name="Mikhailova N."/>
            <person name="Hazen T.C."/>
            <person name="Woyke T."/>
        </authorList>
    </citation>
    <scope>NUCLEOTIDE SEQUENCE [LARGE SCALE GENOMIC DNA]</scope>
    <source>
        <strain evidence="7 8">JR</strain>
    </source>
</reference>
<evidence type="ECO:0000313" key="8">
    <source>
        <dbReference type="Proteomes" id="UP000002377"/>
    </source>
</evidence>
<evidence type="ECO:0000256" key="2">
    <source>
        <dbReference type="ARBA" id="ARBA00022475"/>
    </source>
</evidence>
<dbReference type="InterPro" id="IPR050833">
    <property type="entry name" value="Poly_Biosynth_Transport"/>
</dbReference>
<sequence>MRSRSFFIGTLILALAAGINRLMGFVFQAAVYRLIGPEGIGLFNLVYPVYILILIITTAGIPLAVSKMVAQHLAQNNFRAIKKIFRVALFLVFFSSIFFTTVTLVLFPYLVKYIFYDPRVSLCFAATIPGIFIVSLSSVFRGYFQGLHDMAPTATAQVIEQVIRITSGLLLAYYLLPRGITLAATGIAASGIIGEFFGFGALIVMYLKRHRGGLSGSGAYLRTKYILHEFFNLCAPITAGRFISTLLVSVDAFVIPRRLAAAGLTSVEATKTFGQFTGVALTLISIPTLLTISLATSLVPAIADAEAKNNLTLLRSRSDDAIRVTFLAALPFCLYFYLFAQELTQYIFNAPEVAGLVRILCLGAPFLYIIQTTTGILQGLGKPLVPVKNMIISSVLKLAGIWLLTANPNLSIRGTAYSFVLFFVSAASLNIMSLARLSRFHLPRGVTLSKSGLAILCLCLVSAILRQLCLTWDLWQPVSLVIIAILGFLIYFFILLLTGLITRQDIRRFSFLRKYLPFQ</sequence>
<dbReference type="OrthoDB" id="9775950at2"/>
<feature type="transmembrane region" description="Helical" evidence="6">
    <location>
        <begin position="477"/>
        <end position="501"/>
    </location>
</feature>
<evidence type="ECO:0000256" key="1">
    <source>
        <dbReference type="ARBA" id="ARBA00004651"/>
    </source>
</evidence>
<dbReference type="PANTHER" id="PTHR30250">
    <property type="entry name" value="PST FAMILY PREDICTED COLANIC ACID TRANSPORTER"/>
    <property type="match status" value="1"/>
</dbReference>
<evidence type="ECO:0000313" key="7">
    <source>
        <dbReference type="EMBL" id="ADG82777.1"/>
    </source>
</evidence>
<evidence type="ECO:0000256" key="3">
    <source>
        <dbReference type="ARBA" id="ARBA00022692"/>
    </source>
</evidence>
<feature type="transmembrane region" description="Helical" evidence="6">
    <location>
        <begin position="416"/>
        <end position="435"/>
    </location>
</feature>
<feature type="transmembrane region" description="Helical" evidence="6">
    <location>
        <begin position="45"/>
        <end position="66"/>
    </location>
</feature>
<keyword evidence="5 6" id="KW-0472">Membrane</keyword>
<dbReference type="PANTHER" id="PTHR30250:SF21">
    <property type="entry name" value="LIPID II FLIPPASE MURJ"/>
    <property type="match status" value="1"/>
</dbReference>
<comment type="subcellular location">
    <subcellularLocation>
        <location evidence="1">Cell membrane</location>
        <topology evidence="1">Multi-pass membrane protein</topology>
    </subcellularLocation>
</comment>
<dbReference type="HOGENOM" id="CLU_022017_2_1_9"/>
<feature type="transmembrane region" description="Helical" evidence="6">
    <location>
        <begin position="447"/>
        <end position="465"/>
    </location>
</feature>
<keyword evidence="4 6" id="KW-1133">Transmembrane helix</keyword>
<dbReference type="CDD" id="cd13124">
    <property type="entry name" value="MATE_SpoVB_like"/>
    <property type="match status" value="1"/>
</dbReference>
<dbReference type="NCBIfam" id="TIGR02900">
    <property type="entry name" value="spore_V_B"/>
    <property type="match status" value="1"/>
</dbReference>
<evidence type="ECO:0000256" key="6">
    <source>
        <dbReference type="SAM" id="Phobius"/>
    </source>
</evidence>
<feature type="transmembrane region" description="Helical" evidence="6">
    <location>
        <begin position="122"/>
        <end position="144"/>
    </location>
</feature>
<dbReference type="Pfam" id="PF01943">
    <property type="entry name" value="Polysacc_synt"/>
    <property type="match status" value="1"/>
</dbReference>
<keyword evidence="8" id="KW-1185">Reference proteome</keyword>
<dbReference type="InterPro" id="IPR014249">
    <property type="entry name" value="Spore_V_B"/>
</dbReference>
<dbReference type="Proteomes" id="UP000002377">
    <property type="component" value="Chromosome"/>
</dbReference>
<evidence type="ECO:0000256" key="4">
    <source>
        <dbReference type="ARBA" id="ARBA00022989"/>
    </source>
</evidence>
<gene>
    <name evidence="7" type="ordered locus">TherJR_1928</name>
</gene>
<name>D5X857_THEPJ</name>
<feature type="transmembrane region" description="Helical" evidence="6">
    <location>
        <begin position="321"/>
        <end position="340"/>
    </location>
</feature>
<dbReference type="GO" id="GO:0005886">
    <property type="term" value="C:plasma membrane"/>
    <property type="evidence" value="ECO:0007669"/>
    <property type="project" value="UniProtKB-SubCell"/>
</dbReference>
<dbReference type="KEGG" id="tjr:TherJR_1928"/>
<dbReference type="RefSeq" id="WP_013120787.1">
    <property type="nucleotide sequence ID" value="NC_014152.1"/>
</dbReference>
<feature type="transmembrane region" description="Helical" evidence="6">
    <location>
        <begin position="391"/>
        <end position="410"/>
    </location>
</feature>
<feature type="transmembrane region" description="Helical" evidence="6">
    <location>
        <begin position="87"/>
        <end position="110"/>
    </location>
</feature>
<dbReference type="InterPro" id="IPR002797">
    <property type="entry name" value="Polysacc_synth"/>
</dbReference>
<dbReference type="InterPro" id="IPR024923">
    <property type="entry name" value="PG_synth_SpoVB"/>
</dbReference>
<proteinExistence type="predicted"/>
<organism evidence="7 8">
    <name type="scientific">Thermincola potens (strain JR)</name>
    <dbReference type="NCBI Taxonomy" id="635013"/>
    <lineage>
        <taxon>Bacteria</taxon>
        <taxon>Bacillati</taxon>
        <taxon>Bacillota</taxon>
        <taxon>Clostridia</taxon>
        <taxon>Eubacteriales</taxon>
        <taxon>Thermincolaceae</taxon>
        <taxon>Thermincola</taxon>
    </lineage>
</organism>
<dbReference type="AlphaFoldDB" id="D5X857"/>
<feature type="transmembrane region" description="Helical" evidence="6">
    <location>
        <begin position="182"/>
        <end position="207"/>
    </location>
</feature>
<protein>
    <submittedName>
        <fullName evidence="7">Stage V sporulation protein B</fullName>
    </submittedName>
</protein>
<feature type="transmembrane region" description="Helical" evidence="6">
    <location>
        <begin position="346"/>
        <end position="370"/>
    </location>
</feature>
<feature type="transmembrane region" description="Helical" evidence="6">
    <location>
        <begin position="275"/>
        <end position="300"/>
    </location>
</feature>
<keyword evidence="3 6" id="KW-0812">Transmembrane</keyword>
<dbReference type="eggNOG" id="COG2244">
    <property type="taxonomic scope" value="Bacteria"/>
</dbReference>
<dbReference type="STRING" id="635013.TherJR_1928"/>